<organism evidence="1 2">
    <name type="scientific">Candidatus Nomurabacteria bacterium RIFCSPHIGHO2_01_FULL_39_10</name>
    <dbReference type="NCBI Taxonomy" id="1801733"/>
    <lineage>
        <taxon>Bacteria</taxon>
        <taxon>Candidatus Nomuraibacteriota</taxon>
    </lineage>
</organism>
<proteinExistence type="predicted"/>
<accession>A0A1F6V9P1</accession>
<comment type="caution">
    <text evidence="1">The sequence shown here is derived from an EMBL/GenBank/DDBJ whole genome shotgun (WGS) entry which is preliminary data.</text>
</comment>
<gene>
    <name evidence="1" type="ORF">A2642_01430</name>
</gene>
<reference evidence="1 2" key="1">
    <citation type="journal article" date="2016" name="Nat. Commun.">
        <title>Thousands of microbial genomes shed light on interconnected biogeochemical processes in an aquifer system.</title>
        <authorList>
            <person name="Anantharaman K."/>
            <person name="Brown C.T."/>
            <person name="Hug L.A."/>
            <person name="Sharon I."/>
            <person name="Castelle C.J."/>
            <person name="Probst A.J."/>
            <person name="Thomas B.C."/>
            <person name="Singh A."/>
            <person name="Wilkins M.J."/>
            <person name="Karaoz U."/>
            <person name="Brodie E.L."/>
            <person name="Williams K.H."/>
            <person name="Hubbard S.S."/>
            <person name="Banfield J.F."/>
        </authorList>
    </citation>
    <scope>NUCLEOTIDE SEQUENCE [LARGE SCALE GENOMIC DNA]</scope>
</reference>
<dbReference type="AlphaFoldDB" id="A0A1F6V9P1"/>
<protein>
    <submittedName>
        <fullName evidence="1">Uncharacterized protein</fullName>
    </submittedName>
</protein>
<dbReference type="Proteomes" id="UP000178700">
    <property type="component" value="Unassembled WGS sequence"/>
</dbReference>
<evidence type="ECO:0000313" key="2">
    <source>
        <dbReference type="Proteomes" id="UP000178700"/>
    </source>
</evidence>
<evidence type="ECO:0000313" key="1">
    <source>
        <dbReference type="EMBL" id="OGI66358.1"/>
    </source>
</evidence>
<dbReference type="EMBL" id="MFTJ01000013">
    <property type="protein sequence ID" value="OGI66358.1"/>
    <property type="molecule type" value="Genomic_DNA"/>
</dbReference>
<sequence length="241" mass="28076">MTDLIDKFSLEGKIKDLQQSNSWHTLIENCTVFEIEHKKQDEPIRFLPYRLSEKQRDNLIHSQVQSTFVIAPYIDQRIERIMCLEHIEVETLGLKYEFGCATPHSFEQKGYVPNLQELFGHTEVAVIEKSIEGAVVEICRDFVIDASSNQNMYSALRIQDDKGNALKIYNNQLITLPFLLSFQGVEILIKQPVRYQVEKVTLFKEGRVDKVGERITLDILDGKEKNWKYIFGQFYRKGLIN</sequence>
<name>A0A1F6V9P1_9BACT</name>